<evidence type="ECO:0000256" key="6">
    <source>
        <dbReference type="ARBA" id="ARBA00022840"/>
    </source>
</evidence>
<dbReference type="GO" id="GO:0005524">
    <property type="term" value="F:ATP binding"/>
    <property type="evidence" value="ECO:0007669"/>
    <property type="project" value="UniProtKB-KW"/>
</dbReference>
<keyword evidence="5" id="KW-0547">Nucleotide-binding</keyword>
<feature type="transmembrane region" description="Helical" evidence="9">
    <location>
        <begin position="93"/>
        <end position="112"/>
    </location>
</feature>
<dbReference type="PROSITE" id="PS50929">
    <property type="entry name" value="ABC_TM1F"/>
    <property type="match status" value="1"/>
</dbReference>
<evidence type="ECO:0000256" key="2">
    <source>
        <dbReference type="ARBA" id="ARBA00005417"/>
    </source>
</evidence>
<keyword evidence="7 9" id="KW-1133">Transmembrane helix</keyword>
<reference evidence="12 13" key="1">
    <citation type="submission" date="2023-07" db="EMBL/GenBank/DDBJ databases">
        <title>Genomic Encyclopedia of Type Strains, Phase IV (KMG-IV): sequencing the most valuable type-strain genomes for metagenomic binning, comparative biology and taxonomic classification.</title>
        <authorList>
            <person name="Goeker M."/>
        </authorList>
    </citation>
    <scope>NUCLEOTIDE SEQUENCE [LARGE SCALE GENOMIC DNA]</scope>
    <source>
        <strain evidence="12 13">DSM 19013</strain>
    </source>
</reference>
<dbReference type="InterPro" id="IPR036640">
    <property type="entry name" value="ABC1_TM_sf"/>
</dbReference>
<evidence type="ECO:0000256" key="4">
    <source>
        <dbReference type="ARBA" id="ARBA00022692"/>
    </source>
</evidence>
<evidence type="ECO:0000256" key="3">
    <source>
        <dbReference type="ARBA" id="ARBA00022448"/>
    </source>
</evidence>
<dbReference type="SMART" id="SM00382">
    <property type="entry name" value="AAA"/>
    <property type="match status" value="1"/>
</dbReference>
<dbReference type="PANTHER" id="PTHR11384">
    <property type="entry name" value="ATP-BINDING CASSETTE, SUB-FAMILY D MEMBER"/>
    <property type="match status" value="1"/>
</dbReference>
<dbReference type="Pfam" id="PF00005">
    <property type="entry name" value="ABC_tran"/>
    <property type="match status" value="1"/>
</dbReference>
<dbReference type="Gene3D" id="1.20.1560.10">
    <property type="entry name" value="ABC transporter type 1, transmembrane domain"/>
    <property type="match status" value="1"/>
</dbReference>
<feature type="transmembrane region" description="Helical" evidence="9">
    <location>
        <begin position="305"/>
        <end position="328"/>
    </location>
</feature>
<dbReference type="PANTHER" id="PTHR11384:SF59">
    <property type="entry name" value="LYSOSOMAL COBALAMIN TRANSPORTER ABCD4"/>
    <property type="match status" value="1"/>
</dbReference>
<dbReference type="SUPFAM" id="SSF52540">
    <property type="entry name" value="P-loop containing nucleoside triphosphate hydrolases"/>
    <property type="match status" value="1"/>
</dbReference>
<evidence type="ECO:0000259" key="10">
    <source>
        <dbReference type="PROSITE" id="PS50893"/>
    </source>
</evidence>
<dbReference type="Gene3D" id="3.40.50.300">
    <property type="entry name" value="P-loop containing nucleotide triphosphate hydrolases"/>
    <property type="match status" value="1"/>
</dbReference>
<feature type="transmembrane region" description="Helical" evidence="9">
    <location>
        <begin position="153"/>
        <end position="175"/>
    </location>
</feature>
<evidence type="ECO:0000256" key="5">
    <source>
        <dbReference type="ARBA" id="ARBA00022741"/>
    </source>
</evidence>
<keyword evidence="3" id="KW-0813">Transport</keyword>
<comment type="subcellular location">
    <subcellularLocation>
        <location evidence="1">Cell membrane</location>
        <topology evidence="1">Multi-pass membrane protein</topology>
    </subcellularLocation>
</comment>
<evidence type="ECO:0000313" key="12">
    <source>
        <dbReference type="EMBL" id="MDQ0447641.1"/>
    </source>
</evidence>
<keyword evidence="6 12" id="KW-0067">ATP-binding</keyword>
<dbReference type="SUPFAM" id="SSF90123">
    <property type="entry name" value="ABC transporter transmembrane region"/>
    <property type="match status" value="1"/>
</dbReference>
<feature type="transmembrane region" description="Helical" evidence="9">
    <location>
        <begin position="7"/>
        <end position="28"/>
    </location>
</feature>
<feature type="transmembrane region" description="Helical" evidence="9">
    <location>
        <begin position="195"/>
        <end position="215"/>
    </location>
</feature>
<comment type="similarity">
    <text evidence="2">Belongs to the ABC transporter superfamily.</text>
</comment>
<evidence type="ECO:0000256" key="1">
    <source>
        <dbReference type="ARBA" id="ARBA00004651"/>
    </source>
</evidence>
<dbReference type="Pfam" id="PF06472">
    <property type="entry name" value="ABC_membrane_2"/>
    <property type="match status" value="1"/>
</dbReference>
<proteinExistence type="inferred from homology"/>
<dbReference type="InterPro" id="IPR003439">
    <property type="entry name" value="ABC_transporter-like_ATP-bd"/>
</dbReference>
<feature type="domain" description="ABC transmembrane type-1" evidence="11">
    <location>
        <begin position="155"/>
        <end position="453"/>
    </location>
</feature>
<keyword evidence="4 9" id="KW-0812">Transmembrane</keyword>
<accession>A0ABU0I1Q0</accession>
<dbReference type="InterPro" id="IPR003593">
    <property type="entry name" value="AAA+_ATPase"/>
</dbReference>
<dbReference type="Proteomes" id="UP001231124">
    <property type="component" value="Unassembled WGS sequence"/>
</dbReference>
<dbReference type="InterPro" id="IPR050835">
    <property type="entry name" value="ABC_transporter_sub-D"/>
</dbReference>
<dbReference type="CDD" id="cd03223">
    <property type="entry name" value="ABCD_peroxisomal_ALDP"/>
    <property type="match status" value="1"/>
</dbReference>
<feature type="transmembrane region" description="Helical" evidence="9">
    <location>
        <begin position="68"/>
        <end position="87"/>
    </location>
</feature>
<dbReference type="PROSITE" id="PS00211">
    <property type="entry name" value="ABC_TRANSPORTER_1"/>
    <property type="match status" value="1"/>
</dbReference>
<dbReference type="RefSeq" id="WP_238202780.1">
    <property type="nucleotide sequence ID" value="NZ_BPQE01000011.1"/>
</dbReference>
<evidence type="ECO:0000256" key="7">
    <source>
        <dbReference type="ARBA" id="ARBA00022989"/>
    </source>
</evidence>
<feature type="transmembrane region" description="Helical" evidence="9">
    <location>
        <begin position="276"/>
        <end position="293"/>
    </location>
</feature>
<dbReference type="InterPro" id="IPR011527">
    <property type="entry name" value="ABC1_TM_dom"/>
</dbReference>
<sequence>MGAIRTGLGIQAVITALCALVLLAFPGIPSPPLYVSLAGFALAGIFVASNGISAYLKVFVSVYGVGYLILAIGQTLAAGGILPPVIAALLPPAFAATGAAVFAGIVLIISYLEPIRAITLIADPYFANHDAPTKEIKLFRWFGSTEGRIGRNLVALSIFVNFADVALNLRFNFFYRDMYNSLQEYNAEAFWHQLLWVFVPLATLNLIIGMFDLFVDSSLLIRWRTWLTHSLTGRWLGEGTHYRIPFTEEEADNPDQRIQSDVDAFIRQTTTLSIRLLSQAAQLVSFIVILWTISRDFVLPFTDVVVPGFLVWLVISYAVVGTWLTHLIGRPLIGLNFRQEKVEADFRFSLARNRIYSEQIALLRGEKAEASRLGGLFGLVVANYTNIIFRRIKLIAFTFSYRQLSVIFPYLLAAPSFFAKKITLGALQQTGNAFGQVQTSLSFFVDAYTTLAAYKANTIRLGSFRRAMTKAEALAGTDSGIAQGNATTGGVTATGLGLSLPDGREIVSAESFNLPKGAATLVTGPSGSGKSTLFRAIAGIWPFGRGRLDVPAGQSALLLPQRPYIPLGTLRAAVIYPNDTGTFADAEIRQALIDAQLPHLADKLDEDDVWERRLSGGEQQRLAIARALLAKPAWLFLDESTASLDEPSEAEIYRMLRRRLPETTIVSIGHRSTLEALHDRKVVLEKQGERFVPRDVVPMPAE</sequence>
<evidence type="ECO:0000256" key="9">
    <source>
        <dbReference type="SAM" id="Phobius"/>
    </source>
</evidence>
<feature type="transmembrane region" description="Helical" evidence="9">
    <location>
        <begin position="394"/>
        <end position="412"/>
    </location>
</feature>
<feature type="domain" description="ABC transporter" evidence="10">
    <location>
        <begin position="491"/>
        <end position="699"/>
    </location>
</feature>
<protein>
    <submittedName>
        <fullName evidence="12">ATP-binding cassette transporter</fullName>
    </submittedName>
</protein>
<dbReference type="EMBL" id="JAUSVP010000005">
    <property type="protein sequence ID" value="MDQ0447641.1"/>
    <property type="molecule type" value="Genomic_DNA"/>
</dbReference>
<dbReference type="InterPro" id="IPR017871">
    <property type="entry name" value="ABC_transporter-like_CS"/>
</dbReference>
<feature type="transmembrane region" description="Helical" evidence="9">
    <location>
        <begin position="34"/>
        <end position="56"/>
    </location>
</feature>
<dbReference type="InterPro" id="IPR027417">
    <property type="entry name" value="P-loop_NTPase"/>
</dbReference>
<comment type="caution">
    <text evidence="12">The sequence shown here is derived from an EMBL/GenBank/DDBJ whole genome shotgun (WGS) entry which is preliminary data.</text>
</comment>
<evidence type="ECO:0000256" key="8">
    <source>
        <dbReference type="ARBA" id="ARBA00023136"/>
    </source>
</evidence>
<organism evidence="12 13">
    <name type="scientific">Methylobacterium aerolatum</name>
    <dbReference type="NCBI Taxonomy" id="418708"/>
    <lineage>
        <taxon>Bacteria</taxon>
        <taxon>Pseudomonadati</taxon>
        <taxon>Pseudomonadota</taxon>
        <taxon>Alphaproteobacteria</taxon>
        <taxon>Hyphomicrobiales</taxon>
        <taxon>Methylobacteriaceae</taxon>
        <taxon>Methylobacterium</taxon>
    </lineage>
</organism>
<evidence type="ECO:0000313" key="13">
    <source>
        <dbReference type="Proteomes" id="UP001231124"/>
    </source>
</evidence>
<dbReference type="PROSITE" id="PS50893">
    <property type="entry name" value="ABC_TRANSPORTER_2"/>
    <property type="match status" value="1"/>
</dbReference>
<keyword evidence="13" id="KW-1185">Reference proteome</keyword>
<name>A0ABU0I1Q0_9HYPH</name>
<gene>
    <name evidence="12" type="ORF">QO012_002141</name>
</gene>
<evidence type="ECO:0000259" key="11">
    <source>
        <dbReference type="PROSITE" id="PS50929"/>
    </source>
</evidence>
<keyword evidence="8 9" id="KW-0472">Membrane</keyword>